<evidence type="ECO:0000313" key="2">
    <source>
        <dbReference type="Proteomes" id="UP000196536"/>
    </source>
</evidence>
<dbReference type="SUPFAM" id="SSF54637">
    <property type="entry name" value="Thioesterase/thiol ester dehydrase-isomerase"/>
    <property type="match status" value="1"/>
</dbReference>
<sequence length="155" mass="17295">MQLSDLPRHADYYIPHRAPMLLLDELVEVKDNGCIAKVTIRPDMPFIEAQGLPSWVAIEIMAQTIAMFGGVQERLKGNKPKLGFLLGSKRFEMAQDYFAVGEELLIEISLQFLNRHQIGIFDCHIQTETGRTVATILVSQPDNVESVLAVVSQAS</sequence>
<evidence type="ECO:0008006" key="3">
    <source>
        <dbReference type="Google" id="ProtNLM"/>
    </source>
</evidence>
<dbReference type="OrthoDB" id="9800188at2"/>
<evidence type="ECO:0000313" key="1">
    <source>
        <dbReference type="EMBL" id="OUY08752.1"/>
    </source>
</evidence>
<protein>
    <recommendedName>
        <fullName evidence="3">3-hydroxylacyl-ACP dehydratase</fullName>
    </recommendedName>
</protein>
<dbReference type="InterPro" id="IPR029069">
    <property type="entry name" value="HotDog_dom_sf"/>
</dbReference>
<gene>
    <name evidence="1" type="ORF">CAP51_03820</name>
</gene>
<dbReference type="Proteomes" id="UP000196536">
    <property type="component" value="Unassembled WGS sequence"/>
</dbReference>
<accession>A0A1Z9Z2U4</accession>
<name>A0A1Z9Z2U4_9GAMM</name>
<dbReference type="Pfam" id="PF22817">
    <property type="entry name" value="ApeP-like"/>
    <property type="match status" value="1"/>
</dbReference>
<dbReference type="InterPro" id="IPR016776">
    <property type="entry name" value="ApeP-like_dehydratase"/>
</dbReference>
<reference evidence="1 2" key="1">
    <citation type="submission" date="2017-05" db="EMBL/GenBank/DDBJ databases">
        <title>Acinetobacter populi ANC 5415 (= PBJ7), whole genome shotgun sequencing project.</title>
        <authorList>
            <person name="Nemec A."/>
            <person name="Radolfova-Krizova L."/>
        </authorList>
    </citation>
    <scope>NUCLEOTIDE SEQUENCE [LARGE SCALE GENOMIC DNA]</scope>
    <source>
        <strain evidence="1 2">PBJ7</strain>
    </source>
</reference>
<organism evidence="1 2">
    <name type="scientific">Acinetobacter populi</name>
    <dbReference type="NCBI Taxonomy" id="1582270"/>
    <lineage>
        <taxon>Bacteria</taxon>
        <taxon>Pseudomonadati</taxon>
        <taxon>Pseudomonadota</taxon>
        <taxon>Gammaproteobacteria</taxon>
        <taxon>Moraxellales</taxon>
        <taxon>Moraxellaceae</taxon>
        <taxon>Acinetobacter</taxon>
    </lineage>
</organism>
<keyword evidence="2" id="KW-1185">Reference proteome</keyword>
<comment type="caution">
    <text evidence="1">The sequence shown here is derived from an EMBL/GenBank/DDBJ whole genome shotgun (WGS) entry which is preliminary data.</text>
</comment>
<dbReference type="RefSeq" id="WP_087619414.1">
    <property type="nucleotide sequence ID" value="NZ_JAKVJF010000017.1"/>
</dbReference>
<proteinExistence type="predicted"/>
<dbReference type="AlphaFoldDB" id="A0A1Z9Z2U4"/>
<dbReference type="Gene3D" id="3.10.129.10">
    <property type="entry name" value="Hotdog Thioesterase"/>
    <property type="match status" value="1"/>
</dbReference>
<dbReference type="EMBL" id="NEXX01000001">
    <property type="protein sequence ID" value="OUY08752.1"/>
    <property type="molecule type" value="Genomic_DNA"/>
</dbReference>
<dbReference type="PIRSF" id="PIRSF020565">
    <property type="entry name" value="3Ho_Ac_ACP_DH_prd"/>
    <property type="match status" value="1"/>
</dbReference>